<organism evidence="2 3">
    <name type="scientific">Rhizobium setariae</name>
    <dbReference type="NCBI Taxonomy" id="2801340"/>
    <lineage>
        <taxon>Bacteria</taxon>
        <taxon>Pseudomonadati</taxon>
        <taxon>Pseudomonadota</taxon>
        <taxon>Alphaproteobacteria</taxon>
        <taxon>Hyphomicrobiales</taxon>
        <taxon>Rhizobiaceae</taxon>
        <taxon>Rhizobium/Agrobacterium group</taxon>
        <taxon>Rhizobium</taxon>
    </lineage>
</organism>
<feature type="domain" description="MaoC-like" evidence="1">
    <location>
        <begin position="13"/>
        <end position="114"/>
    </location>
</feature>
<evidence type="ECO:0000313" key="2">
    <source>
        <dbReference type="EMBL" id="MBL0371997.1"/>
    </source>
</evidence>
<name>A0A936YSR6_9HYPH</name>
<dbReference type="SUPFAM" id="SSF54637">
    <property type="entry name" value="Thioesterase/thiol ester dehydrase-isomerase"/>
    <property type="match status" value="1"/>
</dbReference>
<dbReference type="InterPro" id="IPR002539">
    <property type="entry name" value="MaoC-like_dom"/>
</dbReference>
<dbReference type="Proteomes" id="UP000633219">
    <property type="component" value="Unassembled WGS sequence"/>
</dbReference>
<dbReference type="PANTHER" id="PTHR43664">
    <property type="entry name" value="MONOAMINE OXIDASE-RELATED"/>
    <property type="match status" value="1"/>
</dbReference>
<dbReference type="CDD" id="cd03454">
    <property type="entry name" value="YdeM"/>
    <property type="match status" value="1"/>
</dbReference>
<dbReference type="InterPro" id="IPR029069">
    <property type="entry name" value="HotDog_dom_sf"/>
</dbReference>
<dbReference type="PANTHER" id="PTHR43664:SF1">
    <property type="entry name" value="BETA-METHYLMALYL-COA DEHYDRATASE"/>
    <property type="match status" value="1"/>
</dbReference>
<sequence length="154" mass="17361">MSDIRYWYEDLTPGRVFRHGDRKVTAEEIIRFAQEFDPQPFHLSEEAGKASILGGLSASGWHTCSMTMRMYYDNILRWSSSEGAPGIDTIEWRKPVLAGDTLSGETKVIEARALNSRPGIGIVRLHHTIINQNGETVMFMDNPGMFRMRLGADA</sequence>
<dbReference type="RefSeq" id="WP_201655870.1">
    <property type="nucleotide sequence ID" value="NZ_JAEQNC010000004.1"/>
</dbReference>
<keyword evidence="3" id="KW-1185">Reference proteome</keyword>
<dbReference type="EMBL" id="JAEQNC010000004">
    <property type="protein sequence ID" value="MBL0371997.1"/>
    <property type="molecule type" value="Genomic_DNA"/>
</dbReference>
<dbReference type="AlphaFoldDB" id="A0A936YSR6"/>
<accession>A0A936YSR6</accession>
<comment type="caution">
    <text evidence="2">The sequence shown here is derived from an EMBL/GenBank/DDBJ whole genome shotgun (WGS) entry which is preliminary data.</text>
</comment>
<dbReference type="InterPro" id="IPR052342">
    <property type="entry name" value="MCH/BMMD"/>
</dbReference>
<protein>
    <submittedName>
        <fullName evidence="2">MaoC family dehydratase</fullName>
    </submittedName>
</protein>
<dbReference type="Gene3D" id="3.10.129.10">
    <property type="entry name" value="Hotdog Thioesterase"/>
    <property type="match status" value="1"/>
</dbReference>
<evidence type="ECO:0000313" key="3">
    <source>
        <dbReference type="Proteomes" id="UP000633219"/>
    </source>
</evidence>
<reference evidence="2" key="1">
    <citation type="submission" date="2021-01" db="EMBL/GenBank/DDBJ databases">
        <title>Rhizobium sp. strain KVB221 16S ribosomal RNA gene Genome sequencing and assembly.</title>
        <authorList>
            <person name="Kang M."/>
        </authorList>
    </citation>
    <scope>NUCLEOTIDE SEQUENCE</scope>
    <source>
        <strain evidence="2">KVB221</strain>
    </source>
</reference>
<evidence type="ECO:0000259" key="1">
    <source>
        <dbReference type="Pfam" id="PF01575"/>
    </source>
</evidence>
<proteinExistence type="predicted"/>
<dbReference type="Pfam" id="PF01575">
    <property type="entry name" value="MaoC_dehydratas"/>
    <property type="match status" value="1"/>
</dbReference>
<gene>
    <name evidence="2" type="ORF">JJB09_08150</name>
</gene>